<evidence type="ECO:0000313" key="1">
    <source>
        <dbReference type="EMBL" id="AFV00585.1"/>
    </source>
</evidence>
<accession>K4KN33</accession>
<keyword evidence="2" id="KW-1185">Reference proteome</keyword>
<dbReference type="eggNOG" id="ENOG502ZDIZ">
    <property type="taxonomic scope" value="Bacteria"/>
</dbReference>
<dbReference type="Pfam" id="PF07295">
    <property type="entry name" value="DUF1451"/>
    <property type="match status" value="1"/>
</dbReference>
<dbReference type="Proteomes" id="UP000000466">
    <property type="component" value="Chromosome"/>
</dbReference>
<organism evidence="1 2">
    <name type="scientific">Simiduia agarivorans (strain DSM 21679 / JCM 13881 / BCRC 17597 / SA1)</name>
    <dbReference type="NCBI Taxonomy" id="1117647"/>
    <lineage>
        <taxon>Bacteria</taxon>
        <taxon>Pseudomonadati</taxon>
        <taxon>Pseudomonadota</taxon>
        <taxon>Gammaproteobacteria</taxon>
        <taxon>Cellvibrionales</taxon>
        <taxon>Cellvibrionaceae</taxon>
        <taxon>Simiduia</taxon>
    </lineage>
</organism>
<dbReference type="HOGENOM" id="CLU_1776184_0_0_6"/>
<sequence length="146" mass="15712">MAQKRESAQEDHWQQALNQGVEGFVKLELAAEDMVKDEASLVRAWLSDDAHAAGRYLSGLAQDINTLEQRAGAWMLSAADPFRAEWLHLSLCLGHSAEVMVAGEKPGGVHLACAGCGQDAALDVARALLACEGCGGQVFRRKELTH</sequence>
<dbReference type="KEGG" id="saga:M5M_17280"/>
<dbReference type="OrthoDB" id="3174978at2"/>
<dbReference type="InterPro" id="IPR009912">
    <property type="entry name" value="DUF1451"/>
</dbReference>
<dbReference type="EMBL" id="CP003746">
    <property type="protein sequence ID" value="AFV00585.1"/>
    <property type="molecule type" value="Genomic_DNA"/>
</dbReference>
<protein>
    <submittedName>
        <fullName evidence="1">Uncharacterized protein</fullName>
    </submittedName>
</protein>
<dbReference type="STRING" id="1117647.M5M_17280"/>
<evidence type="ECO:0000313" key="2">
    <source>
        <dbReference type="Proteomes" id="UP000000466"/>
    </source>
</evidence>
<gene>
    <name evidence="1" type="ordered locus">M5M_17280</name>
</gene>
<reference evidence="1 2" key="1">
    <citation type="journal article" date="2013" name="Genome Announc.">
        <title>Complete genome sequence of Simiduia agarivorans SA1(T), a marine bacterium able to degrade a variety of polysaccharides.</title>
        <authorList>
            <person name="Lin S.Y."/>
            <person name="Shieh W.Y."/>
            <person name="Chen J.S."/>
            <person name="Tang S.L."/>
        </authorList>
    </citation>
    <scope>NUCLEOTIDE SEQUENCE [LARGE SCALE GENOMIC DNA]</scope>
    <source>
        <strain evidence="2">DSM 21679 / JCM 13881 / BCRC 17597 / SA1</strain>
    </source>
</reference>
<dbReference type="AlphaFoldDB" id="K4KN33"/>
<name>K4KN33_SIMAS</name>
<dbReference type="RefSeq" id="WP_015048737.1">
    <property type="nucleotide sequence ID" value="NC_018868.3"/>
</dbReference>
<proteinExistence type="predicted"/>